<evidence type="ECO:0000256" key="4">
    <source>
        <dbReference type="ARBA" id="ARBA00023002"/>
    </source>
</evidence>
<dbReference type="GO" id="GO:0052716">
    <property type="term" value="F:hydroquinone:oxygen oxidoreductase activity"/>
    <property type="evidence" value="ECO:0007669"/>
    <property type="project" value="UniProtKB-EC"/>
</dbReference>
<keyword evidence="2" id="KW-0479">Metal-binding</keyword>
<dbReference type="InterPro" id="IPR011706">
    <property type="entry name" value="Cu-oxidase_C"/>
</dbReference>
<dbReference type="InterPro" id="IPR001117">
    <property type="entry name" value="Cu-oxidase_2nd"/>
</dbReference>
<evidence type="ECO:0000259" key="9">
    <source>
        <dbReference type="Pfam" id="PF00394"/>
    </source>
</evidence>
<organism evidence="12">
    <name type="scientific">Gaeumannomyces tritici</name>
    <name type="common">Wheat and barley take-all root rot fungus</name>
    <name type="synonym">Gaeumannomyces graminis var. tritici</name>
    <dbReference type="NCBI Taxonomy" id="36779"/>
    <lineage>
        <taxon>Eukaryota</taxon>
        <taxon>Fungi</taxon>
        <taxon>Dikarya</taxon>
        <taxon>Ascomycota</taxon>
        <taxon>Pezizomycotina</taxon>
        <taxon>Sordariomycetes</taxon>
        <taxon>Sordariomycetidae</taxon>
        <taxon>Magnaporthales</taxon>
        <taxon>Magnaporthaceae</taxon>
        <taxon>Gaeumannomyces</taxon>
    </lineage>
</organism>
<evidence type="ECO:0000256" key="6">
    <source>
        <dbReference type="ARBA" id="ARBA00023180"/>
    </source>
</evidence>
<reference evidence="12" key="2">
    <citation type="thesis" date="2002" institute="Department of Microbiology" country="Montana State University-Bozeman, Bozeman, USA">
        <title>Genetics of laccase in Gaeumannomyces graminis, the Take-All fungus.</title>
        <authorList>
            <person name="Litvintseva A.P."/>
        </authorList>
    </citation>
    <scope>NUCLEOTIDE SEQUENCE</scope>
</reference>
<feature type="signal peptide" evidence="8">
    <location>
        <begin position="1"/>
        <end position="19"/>
    </location>
</feature>
<evidence type="ECO:0000256" key="2">
    <source>
        <dbReference type="ARBA" id="ARBA00022723"/>
    </source>
</evidence>
<dbReference type="Gene3D" id="2.60.40.420">
    <property type="entry name" value="Cupredoxins - blue copper proteins"/>
    <property type="match status" value="3"/>
</dbReference>
<dbReference type="Pfam" id="PF07732">
    <property type="entry name" value="Cu-oxidase_3"/>
    <property type="match status" value="1"/>
</dbReference>
<dbReference type="InterPro" id="IPR045087">
    <property type="entry name" value="Cu-oxidase_fam"/>
</dbReference>
<feature type="domain" description="Plastocyanin-like" evidence="10">
    <location>
        <begin position="451"/>
        <end position="572"/>
    </location>
</feature>
<name>Q8TFE4_GAETR</name>
<dbReference type="CDD" id="cd13880">
    <property type="entry name" value="CuRO_2_MaLCC_like"/>
    <property type="match status" value="1"/>
</dbReference>
<evidence type="ECO:0000256" key="1">
    <source>
        <dbReference type="ARBA" id="ARBA00010609"/>
    </source>
</evidence>
<dbReference type="FunFam" id="2.60.40.420:FF:000021">
    <property type="entry name" value="Extracellular dihydrogeodin oxidase/laccase"/>
    <property type="match status" value="1"/>
</dbReference>
<dbReference type="AlphaFoldDB" id="Q8TFE4"/>
<keyword evidence="3" id="KW-0677">Repeat</keyword>
<dbReference type="Pfam" id="PF00394">
    <property type="entry name" value="Cu-oxidase"/>
    <property type="match status" value="1"/>
</dbReference>
<sequence>MKFLVVSLFALVCGSAALATPANSSVSSSSGQHHPKPHHPHQPLDSGCKNGPKSRNCWGKHSIDTNYYETAPDTGVTREYWLSVEEGICNNDGYKRYCQTFNGSFPGPLIWANWGDNLVIHVTNNMKTNGTAIHWHGLHQRGSVEYDGVPGVTQCPIAPGKSLTYKFRVTQYGTTWYHSHFSLQYTEGLFGPMIFYGPTTANYDEDLGTLFLQDWDHDTAWHGWENVASKGAGPLPANGLINGTNTFDCKNSTDTNCLGGGKKFSATFKKGKKHLIRIINNSADAHFQFSIDGHSLIVVSNDLVPIKPFKTQSVRVSIGQRYDVIVEANAKPGDYWLRSGMSCVPGDTGALRERVTGIIRYDKKSKADPKTTSDVVVDETCSDEDPKKLVPHVALDVTHMGEIVQSDLGFKPNGTPAEGQNWFQWTLNNSSLVLDWHDPTLERIFDRQSIFPTKYNVIKAEPPATAPASKWFTLVIQSNEILLTPLPSHSLTHPIHLHGHDFWVLSQSKAKWDGTPRGFNTKNPARRDTAMLPAGGHLAIAFQLDNPGAWLVHCHIAWHAGQGLSLEFVESQGRIALGMPDHHVFQQTCREWDAVRNKMPFPQHDSGI</sequence>
<feature type="region of interest" description="Disordered" evidence="7">
    <location>
        <begin position="24"/>
        <end position="49"/>
    </location>
</feature>
<dbReference type="InterPro" id="IPR011707">
    <property type="entry name" value="Cu-oxidase-like_N"/>
</dbReference>
<evidence type="ECO:0000256" key="8">
    <source>
        <dbReference type="SAM" id="SignalP"/>
    </source>
</evidence>
<gene>
    <name evidence="12" type="primary">lac1</name>
</gene>
<accession>Q8TFE4</accession>
<dbReference type="GO" id="GO:0005507">
    <property type="term" value="F:copper ion binding"/>
    <property type="evidence" value="ECO:0007669"/>
    <property type="project" value="InterPro"/>
</dbReference>
<keyword evidence="4 12" id="KW-0560">Oxidoreductase</keyword>
<evidence type="ECO:0000256" key="7">
    <source>
        <dbReference type="SAM" id="MobiDB-lite"/>
    </source>
</evidence>
<dbReference type="PROSITE" id="PS00080">
    <property type="entry name" value="MULTICOPPER_OXIDASE2"/>
    <property type="match status" value="1"/>
</dbReference>
<dbReference type="SMR" id="Q8TFE4"/>
<dbReference type="Pfam" id="PF07731">
    <property type="entry name" value="Cu-oxidase_2"/>
    <property type="match status" value="1"/>
</dbReference>
<dbReference type="PROSITE" id="PS00079">
    <property type="entry name" value="MULTICOPPER_OXIDASE1"/>
    <property type="match status" value="1"/>
</dbReference>
<dbReference type="CDD" id="cd13901">
    <property type="entry name" value="CuRO_3_MaLCC_like"/>
    <property type="match status" value="1"/>
</dbReference>
<keyword evidence="8" id="KW-0732">Signal</keyword>
<dbReference type="CDD" id="cd13854">
    <property type="entry name" value="CuRO_1_MaLCC_like"/>
    <property type="match status" value="1"/>
</dbReference>
<reference evidence="12" key="1">
    <citation type="journal article" date="2002" name="Appl. Environ. Microbiol.">
        <title>Cloning, characterization, and transcription of three laccase genes from Gaeumannomyces graminis var. tritici, the take-all fungus.</title>
        <authorList>
            <person name="Litvintseva A.P."/>
            <person name="Henson J.M."/>
        </authorList>
    </citation>
    <scope>NUCLEOTIDE SEQUENCE</scope>
</reference>
<dbReference type="PANTHER" id="PTHR11709">
    <property type="entry name" value="MULTI-COPPER OXIDASE"/>
    <property type="match status" value="1"/>
</dbReference>
<comment type="similarity">
    <text evidence="1">Belongs to the multicopper oxidase family.</text>
</comment>
<dbReference type="FunFam" id="2.60.40.420:FF:000038">
    <property type="entry name" value="Extracellular dihydrogeodin oxidase/laccase"/>
    <property type="match status" value="1"/>
</dbReference>
<feature type="domain" description="Plastocyanin-like" evidence="9">
    <location>
        <begin position="209"/>
        <end position="362"/>
    </location>
</feature>
<evidence type="ECO:0000259" key="10">
    <source>
        <dbReference type="Pfam" id="PF07731"/>
    </source>
</evidence>
<keyword evidence="6" id="KW-0325">Glycoprotein</keyword>
<dbReference type="EC" id="1.10.3.2" evidence="12"/>
<dbReference type="PANTHER" id="PTHR11709:SF71">
    <property type="entry name" value="OXIDOREDUCTASE TPCJ"/>
    <property type="match status" value="1"/>
</dbReference>
<evidence type="ECO:0000313" key="12">
    <source>
        <dbReference type="EMBL" id="CAD10747.1"/>
    </source>
</evidence>
<dbReference type="SUPFAM" id="SSF49503">
    <property type="entry name" value="Cupredoxins"/>
    <property type="match status" value="3"/>
</dbReference>
<evidence type="ECO:0000259" key="11">
    <source>
        <dbReference type="Pfam" id="PF07732"/>
    </source>
</evidence>
<dbReference type="InterPro" id="IPR002355">
    <property type="entry name" value="Cu_oxidase_Cu_BS"/>
</dbReference>
<evidence type="ECO:0000256" key="3">
    <source>
        <dbReference type="ARBA" id="ARBA00022737"/>
    </source>
</evidence>
<proteinExistence type="inferred from homology"/>
<dbReference type="InterPro" id="IPR008972">
    <property type="entry name" value="Cupredoxin"/>
</dbReference>
<dbReference type="VEuPathDB" id="FungiDB:GGTG_02417"/>
<feature type="domain" description="Plastocyanin-like" evidence="11">
    <location>
        <begin position="84"/>
        <end position="197"/>
    </location>
</feature>
<keyword evidence="5" id="KW-0186">Copper</keyword>
<dbReference type="InterPro" id="IPR033138">
    <property type="entry name" value="Cu_oxidase_CS"/>
</dbReference>
<evidence type="ECO:0000256" key="5">
    <source>
        <dbReference type="ARBA" id="ARBA00023008"/>
    </source>
</evidence>
<feature type="chain" id="PRO_5004315168" evidence="8">
    <location>
        <begin position="20"/>
        <end position="608"/>
    </location>
</feature>
<protein>
    <submittedName>
        <fullName evidence="12">Laccase</fullName>
        <ecNumber evidence="12">1.10.3.2</ecNumber>
    </submittedName>
</protein>
<dbReference type="EMBL" id="AJ417685">
    <property type="protein sequence ID" value="CAD10747.1"/>
    <property type="molecule type" value="Genomic_DNA"/>
</dbReference>